<gene>
    <name evidence="1" type="ORF">LCOR_10235.1</name>
</gene>
<protein>
    <submittedName>
        <fullName evidence="1">Uncharacterized protein</fullName>
    </submittedName>
</protein>
<proteinExistence type="predicted"/>
<dbReference type="EMBL" id="CBTN010000070">
    <property type="protein sequence ID" value="CDH59420.1"/>
    <property type="molecule type" value="Genomic_DNA"/>
</dbReference>
<evidence type="ECO:0000313" key="1">
    <source>
        <dbReference type="EMBL" id="CDH59420.1"/>
    </source>
</evidence>
<organism evidence="1 2">
    <name type="scientific">Lichtheimia corymbifera JMRC:FSU:9682</name>
    <dbReference type="NCBI Taxonomy" id="1263082"/>
    <lineage>
        <taxon>Eukaryota</taxon>
        <taxon>Fungi</taxon>
        <taxon>Fungi incertae sedis</taxon>
        <taxon>Mucoromycota</taxon>
        <taxon>Mucoromycotina</taxon>
        <taxon>Mucoromycetes</taxon>
        <taxon>Mucorales</taxon>
        <taxon>Lichtheimiaceae</taxon>
        <taxon>Lichtheimia</taxon>
    </lineage>
</organism>
<dbReference type="AlphaFoldDB" id="A0A068SBT9"/>
<dbReference type="VEuPathDB" id="FungiDB:LCOR_10235.1"/>
<accession>A0A068SBT9</accession>
<dbReference type="Proteomes" id="UP000027586">
    <property type="component" value="Unassembled WGS sequence"/>
</dbReference>
<name>A0A068SBT9_9FUNG</name>
<comment type="caution">
    <text evidence="1">The sequence shown here is derived from an EMBL/GenBank/DDBJ whole genome shotgun (WGS) entry which is preliminary data.</text>
</comment>
<reference evidence="1" key="1">
    <citation type="submission" date="2013-08" db="EMBL/GenBank/DDBJ databases">
        <title>Gene expansion shapes genome architecture in the human pathogen Lichtheimia corymbifera: an evolutionary genomics analysis in the ancient terrestrial Mucorales (Mucoromycotina).</title>
        <authorList>
            <person name="Schwartze V.U."/>
            <person name="Winter S."/>
            <person name="Shelest E."/>
            <person name="Marcet-Houben M."/>
            <person name="Horn F."/>
            <person name="Wehner S."/>
            <person name="Hoffmann K."/>
            <person name="Riege K."/>
            <person name="Sammeth M."/>
            <person name="Nowrousian M."/>
            <person name="Valiante V."/>
            <person name="Linde J."/>
            <person name="Jacobsen I.D."/>
            <person name="Marz M."/>
            <person name="Brakhage A.A."/>
            <person name="Gabaldon T."/>
            <person name="Bocker S."/>
            <person name="Voigt K."/>
        </authorList>
    </citation>
    <scope>NUCLEOTIDE SEQUENCE [LARGE SCALE GENOMIC DNA]</scope>
    <source>
        <strain evidence="1">FSU 9682</strain>
    </source>
</reference>
<keyword evidence="2" id="KW-1185">Reference proteome</keyword>
<evidence type="ECO:0000313" key="2">
    <source>
        <dbReference type="Proteomes" id="UP000027586"/>
    </source>
</evidence>
<sequence length="166" mass="18802">MQDRLFMQLGSGKFRPSDVSCITKHRSLCIGHGSFTLKASEKMCLSNVSFIRFSCTRIRLALTCWDAMDLNISLKTTTFSKSHHHMLHMLQGGFHRYIFFIGGNVDNLHIDADTQNVALSYLKLTSSVFTANPPPLWLICRIQLRRARGWQGMRSSEKAAFTSTGQ</sequence>